<name>A0A956NIY5_UNCEI</name>
<evidence type="ECO:0000313" key="1">
    <source>
        <dbReference type="EMBL" id="MCA9759552.1"/>
    </source>
</evidence>
<dbReference type="EMBL" id="JAGQHS010000389">
    <property type="protein sequence ID" value="MCA9759552.1"/>
    <property type="molecule type" value="Genomic_DNA"/>
</dbReference>
<comment type="caution">
    <text evidence="1">The sequence shown here is derived from an EMBL/GenBank/DDBJ whole genome shotgun (WGS) entry which is preliminary data.</text>
</comment>
<accession>A0A956NIY5</accession>
<dbReference type="AlphaFoldDB" id="A0A956NIY5"/>
<feature type="non-terminal residue" evidence="1">
    <location>
        <position position="111"/>
    </location>
</feature>
<sequence length="111" mass="12536">MQRVHWRPILLILLTLLGVVGLTARAEDATAPPDGTEMLEEALTRLGLDLTDLGYRPRGSWTRFPLPETVPYLNPAFEDLFARPQVLPRYVHGMADPVRRFLDPEKTAAKD</sequence>
<evidence type="ECO:0000313" key="2">
    <source>
        <dbReference type="Proteomes" id="UP000739538"/>
    </source>
</evidence>
<organism evidence="1 2">
    <name type="scientific">Eiseniibacteriota bacterium</name>
    <dbReference type="NCBI Taxonomy" id="2212470"/>
    <lineage>
        <taxon>Bacteria</taxon>
        <taxon>Candidatus Eiseniibacteriota</taxon>
    </lineage>
</organism>
<proteinExistence type="predicted"/>
<reference evidence="1" key="1">
    <citation type="submission" date="2020-04" db="EMBL/GenBank/DDBJ databases">
        <authorList>
            <person name="Zhang T."/>
        </authorList>
    </citation>
    <scope>NUCLEOTIDE SEQUENCE</scope>
    <source>
        <strain evidence="1">HKST-UBA02</strain>
    </source>
</reference>
<protein>
    <submittedName>
        <fullName evidence="1">Uncharacterized protein</fullName>
    </submittedName>
</protein>
<reference evidence="1" key="2">
    <citation type="journal article" date="2021" name="Microbiome">
        <title>Successional dynamics and alternative stable states in a saline activated sludge microbial community over 9 years.</title>
        <authorList>
            <person name="Wang Y."/>
            <person name="Ye J."/>
            <person name="Ju F."/>
            <person name="Liu L."/>
            <person name="Boyd J.A."/>
            <person name="Deng Y."/>
            <person name="Parks D.H."/>
            <person name="Jiang X."/>
            <person name="Yin X."/>
            <person name="Woodcroft B.J."/>
            <person name="Tyson G.W."/>
            <person name="Hugenholtz P."/>
            <person name="Polz M.F."/>
            <person name="Zhang T."/>
        </authorList>
    </citation>
    <scope>NUCLEOTIDE SEQUENCE</scope>
    <source>
        <strain evidence="1">HKST-UBA02</strain>
    </source>
</reference>
<dbReference type="Proteomes" id="UP000739538">
    <property type="component" value="Unassembled WGS sequence"/>
</dbReference>
<gene>
    <name evidence="1" type="ORF">KDA27_27400</name>
</gene>